<keyword evidence="4" id="KW-1185">Reference proteome</keyword>
<accession>A0A167JBK6</accession>
<keyword evidence="2" id="KW-1133">Transmembrane helix</keyword>
<evidence type="ECO:0000313" key="3">
    <source>
        <dbReference type="EMBL" id="OAD65657.1"/>
    </source>
</evidence>
<feature type="compositionally biased region" description="Pro residues" evidence="1">
    <location>
        <begin position="73"/>
        <end position="92"/>
    </location>
</feature>
<feature type="compositionally biased region" description="Pro residues" evidence="1">
    <location>
        <begin position="148"/>
        <end position="158"/>
    </location>
</feature>
<feature type="region of interest" description="Disordered" evidence="1">
    <location>
        <begin position="37"/>
        <end position="161"/>
    </location>
</feature>
<dbReference type="Proteomes" id="UP000077315">
    <property type="component" value="Unassembled WGS sequence"/>
</dbReference>
<proteinExistence type="predicted"/>
<evidence type="ECO:0000313" key="4">
    <source>
        <dbReference type="Proteomes" id="UP000077315"/>
    </source>
</evidence>
<keyword evidence="2" id="KW-0812">Transmembrane</keyword>
<protein>
    <submittedName>
        <fullName evidence="3">Uncharacterized protein</fullName>
    </submittedName>
</protein>
<dbReference type="EMBL" id="KV441009">
    <property type="protein sequence ID" value="OAD65657.1"/>
    <property type="molecule type" value="Genomic_DNA"/>
</dbReference>
<name>A0A167JBK6_PHYB8</name>
<dbReference type="RefSeq" id="XP_018283697.1">
    <property type="nucleotide sequence ID" value="XM_018442323.1"/>
</dbReference>
<evidence type="ECO:0000256" key="2">
    <source>
        <dbReference type="SAM" id="Phobius"/>
    </source>
</evidence>
<dbReference type="AlphaFoldDB" id="A0A167JBK6"/>
<feature type="compositionally biased region" description="Polar residues" evidence="1">
    <location>
        <begin position="40"/>
        <end position="59"/>
    </location>
</feature>
<keyword evidence="2" id="KW-0472">Membrane</keyword>
<organism evidence="3 4">
    <name type="scientific">Phycomyces blakesleeanus (strain ATCC 8743b / DSM 1359 / FGSC 10004 / NBRC 33097 / NRRL 1555)</name>
    <dbReference type="NCBI Taxonomy" id="763407"/>
    <lineage>
        <taxon>Eukaryota</taxon>
        <taxon>Fungi</taxon>
        <taxon>Fungi incertae sedis</taxon>
        <taxon>Mucoromycota</taxon>
        <taxon>Mucoromycotina</taxon>
        <taxon>Mucoromycetes</taxon>
        <taxon>Mucorales</taxon>
        <taxon>Phycomycetaceae</taxon>
        <taxon>Phycomyces</taxon>
    </lineage>
</organism>
<reference evidence="4" key="1">
    <citation type="submission" date="2015-06" db="EMBL/GenBank/DDBJ databases">
        <title>Expansion of signal transduction pathways in fungi by whole-genome duplication.</title>
        <authorList>
            <consortium name="DOE Joint Genome Institute"/>
            <person name="Corrochano L.M."/>
            <person name="Kuo A."/>
            <person name="Marcet-Houben M."/>
            <person name="Polaino S."/>
            <person name="Salamov A."/>
            <person name="Villalobos J.M."/>
            <person name="Alvarez M.I."/>
            <person name="Avalos J."/>
            <person name="Benito E.P."/>
            <person name="Benoit I."/>
            <person name="Burger G."/>
            <person name="Camino L.P."/>
            <person name="Canovas D."/>
            <person name="Cerda-Olmedo E."/>
            <person name="Cheng J.-F."/>
            <person name="Dominguez A."/>
            <person name="Elias M."/>
            <person name="Eslava A.P."/>
            <person name="Glaser F."/>
            <person name="Grimwood J."/>
            <person name="Gutierrez G."/>
            <person name="Heitman J."/>
            <person name="Henrissat B."/>
            <person name="Iturriaga E.A."/>
            <person name="Lang B.F."/>
            <person name="Lavin J.L."/>
            <person name="Lee S."/>
            <person name="Li W."/>
            <person name="Lindquist E."/>
            <person name="Lopez-Garcia S."/>
            <person name="Luque E.M."/>
            <person name="Marcos A.T."/>
            <person name="Martin J."/>
            <person name="McCluskey K."/>
            <person name="Medina H.R."/>
            <person name="Miralles-Duran A."/>
            <person name="Miyazaki A."/>
            <person name="Munoz-Torres E."/>
            <person name="Oguiza J.A."/>
            <person name="Ohm R."/>
            <person name="Olmedo M."/>
            <person name="Orejas M."/>
            <person name="Ortiz-Castellanos L."/>
            <person name="Pisabarro A.G."/>
            <person name="Rodriguez-Romero J."/>
            <person name="Ruiz-Herrera J."/>
            <person name="Ruiz-Vazquez R."/>
            <person name="Sanz C."/>
            <person name="Schackwitz W."/>
            <person name="Schmutz J."/>
            <person name="Shahriari M."/>
            <person name="Shelest E."/>
            <person name="Silva-Franco F."/>
            <person name="Soanes D."/>
            <person name="Syed K."/>
            <person name="Tagua V.G."/>
            <person name="Talbot N.J."/>
            <person name="Thon M."/>
            <person name="De vries R.P."/>
            <person name="Wiebenga A."/>
            <person name="Yadav J.S."/>
            <person name="Braun E.L."/>
            <person name="Baker S."/>
            <person name="Garre V."/>
            <person name="Horwitz B."/>
            <person name="Torres-Martinez S."/>
            <person name="Idnurm A."/>
            <person name="Herrera-Estrella A."/>
            <person name="Gabaldon T."/>
            <person name="Grigoriev I.V."/>
        </authorList>
    </citation>
    <scope>NUCLEOTIDE SEQUENCE [LARGE SCALE GENOMIC DNA]</scope>
    <source>
        <strain evidence="4">NRRL 1555(-)</strain>
    </source>
</reference>
<feature type="compositionally biased region" description="Pro residues" evidence="1">
    <location>
        <begin position="127"/>
        <end position="139"/>
    </location>
</feature>
<gene>
    <name evidence="3" type="ORF">PHYBLDRAFT_70721</name>
</gene>
<feature type="transmembrane region" description="Helical" evidence="2">
    <location>
        <begin position="172"/>
        <end position="191"/>
    </location>
</feature>
<dbReference type="OrthoDB" id="5570013at2759"/>
<dbReference type="VEuPathDB" id="FungiDB:PHYBLDRAFT_70721"/>
<feature type="compositionally biased region" description="Pro residues" evidence="1">
    <location>
        <begin position="108"/>
        <end position="118"/>
    </location>
</feature>
<dbReference type="STRING" id="763407.A0A167JBK6"/>
<evidence type="ECO:0000256" key="1">
    <source>
        <dbReference type="SAM" id="MobiDB-lite"/>
    </source>
</evidence>
<dbReference type="InParanoid" id="A0A167JBK6"/>
<sequence>MANYDNPKAYYNQSGIYCQNLQSPSLILRPLDYVPAPPMTGSSNSTSNSRPPINNSYSSPARMLKPNGSSGDLPPPPYSPSSPQPSAPPMPGYPSYGTTQPGLLSPALPFPVPQPETPPSTQQQMPIPHPISSPSPNPHIPRDWPTYRTPPPPPPPAWPERRRRSGSCCQSWCKYLFLSILIWLLVLKYIGVYQSPSNIPATLCDDNSADYWEQLPPSFLITQNVKVVVEGRVTGGTIRVNRLPTNAQGTIKPTVRVSANHRNLLKEMSFRYTPGPETLLELIMPTLLPADGCVYVDMVIDLADDAIALDINVTNLSIVVVDPFVINRVNLRTTNAKITFDAPWEGNSLSLQSSNAALSVSGLEASNNINIVTTNGNVLLTTAVAGSAINVRSTNGQIIGSSLTAPLVQLKSTNGRISPGIVVGQNVVVESSNGALLLEVTANKINTHTTNDKINLTVNDVEGSIVRAVTSNSQARLIMNGFKGQFKIKTSHRNSARIKNDSDYPISYTYTSSFSKEGVISSGTGTIYVATSNSDDEITFRN</sequence>
<dbReference type="GeneID" id="29003229"/>